<keyword evidence="2" id="KW-1185">Reference proteome</keyword>
<evidence type="ECO:0000313" key="1">
    <source>
        <dbReference type="EMBL" id="CAG7697328.1"/>
    </source>
</evidence>
<gene>
    <name evidence="1" type="ORF">AFUS01_LOCUS3997</name>
</gene>
<dbReference type="Proteomes" id="UP000708208">
    <property type="component" value="Unassembled WGS sequence"/>
</dbReference>
<reference evidence="1" key="1">
    <citation type="submission" date="2021-06" db="EMBL/GenBank/DDBJ databases">
        <authorList>
            <person name="Hodson N. C."/>
            <person name="Mongue J. A."/>
            <person name="Jaron S. K."/>
        </authorList>
    </citation>
    <scope>NUCLEOTIDE SEQUENCE</scope>
</reference>
<organism evidence="1 2">
    <name type="scientific">Allacma fusca</name>
    <dbReference type="NCBI Taxonomy" id="39272"/>
    <lineage>
        <taxon>Eukaryota</taxon>
        <taxon>Metazoa</taxon>
        <taxon>Ecdysozoa</taxon>
        <taxon>Arthropoda</taxon>
        <taxon>Hexapoda</taxon>
        <taxon>Collembola</taxon>
        <taxon>Symphypleona</taxon>
        <taxon>Sminthuridae</taxon>
        <taxon>Allacma</taxon>
    </lineage>
</organism>
<sequence length="22" mass="2610">MPIRVSTLFCFQVKRLKPDTVM</sequence>
<comment type="caution">
    <text evidence="1">The sequence shown here is derived from an EMBL/GenBank/DDBJ whole genome shotgun (WGS) entry which is preliminary data.</text>
</comment>
<accession>A0A8J2JTD7</accession>
<name>A0A8J2JTD7_9HEXA</name>
<proteinExistence type="predicted"/>
<evidence type="ECO:0000313" key="2">
    <source>
        <dbReference type="Proteomes" id="UP000708208"/>
    </source>
</evidence>
<dbReference type="EMBL" id="CAJVCH010024663">
    <property type="protein sequence ID" value="CAG7697328.1"/>
    <property type="molecule type" value="Genomic_DNA"/>
</dbReference>
<dbReference type="AlphaFoldDB" id="A0A8J2JTD7"/>
<feature type="non-terminal residue" evidence="1">
    <location>
        <position position="1"/>
    </location>
</feature>
<protein>
    <submittedName>
        <fullName evidence="1">Uncharacterized protein</fullName>
    </submittedName>
</protein>